<accession>A0ACB7ZUB3</accession>
<gene>
    <name evidence="1" type="ORF">BJ138DRAFT_1236466</name>
</gene>
<evidence type="ECO:0000313" key="1">
    <source>
        <dbReference type="EMBL" id="KAH7904640.1"/>
    </source>
</evidence>
<evidence type="ECO:0000313" key="2">
    <source>
        <dbReference type="Proteomes" id="UP000790377"/>
    </source>
</evidence>
<name>A0ACB7ZUB3_9AGAM</name>
<dbReference type="EMBL" id="MU268406">
    <property type="protein sequence ID" value="KAH7904640.1"/>
    <property type="molecule type" value="Genomic_DNA"/>
</dbReference>
<organism evidence="1 2">
    <name type="scientific">Hygrophoropsis aurantiaca</name>
    <dbReference type="NCBI Taxonomy" id="72124"/>
    <lineage>
        <taxon>Eukaryota</taxon>
        <taxon>Fungi</taxon>
        <taxon>Dikarya</taxon>
        <taxon>Basidiomycota</taxon>
        <taxon>Agaricomycotina</taxon>
        <taxon>Agaricomycetes</taxon>
        <taxon>Agaricomycetidae</taxon>
        <taxon>Boletales</taxon>
        <taxon>Coniophorineae</taxon>
        <taxon>Hygrophoropsidaceae</taxon>
        <taxon>Hygrophoropsis</taxon>
    </lineage>
</organism>
<keyword evidence="2" id="KW-1185">Reference proteome</keyword>
<dbReference type="Proteomes" id="UP000790377">
    <property type="component" value="Unassembled WGS sequence"/>
</dbReference>
<sequence>MGDVLGFVLCAKGEYNLEYKMVLTWDFCVKSFASSCISSHHPALSSACILGGYGYTVDSEKGLASLAVTGSEINISLCRYACWLISIWIPFGLFTVSANSFATSDAIPILLVLIPHRWLCAPSPAVTLASYDHEYKRSGSITIVNGRRSSGVWLTQGDAVDGKGKVRRRIDSSLANSTEDMSFPSTLPLTLQSHASLLKHCLYKSDEISPTEPITTMNPETSSKNFAQWSARAASKLQREQPSPETKPSSPSGGLRPLSLLQDRDSNRVGDVANVGLAPACPHEGMALYYTEAIRSEVPELVRKEKQGITVHKELSGLPPQEIGLLPHASDPVVIKKVWYRHESGNLKDKNFHFGGTKGQAIRHQYMDDVQYYEQGHPQDSSLL</sequence>
<comment type="caution">
    <text evidence="1">The sequence shown here is derived from an EMBL/GenBank/DDBJ whole genome shotgun (WGS) entry which is preliminary data.</text>
</comment>
<reference evidence="1" key="1">
    <citation type="journal article" date="2021" name="New Phytol.">
        <title>Evolutionary innovations through gain and loss of genes in the ectomycorrhizal Boletales.</title>
        <authorList>
            <person name="Wu G."/>
            <person name="Miyauchi S."/>
            <person name="Morin E."/>
            <person name="Kuo A."/>
            <person name="Drula E."/>
            <person name="Varga T."/>
            <person name="Kohler A."/>
            <person name="Feng B."/>
            <person name="Cao Y."/>
            <person name="Lipzen A."/>
            <person name="Daum C."/>
            <person name="Hundley H."/>
            <person name="Pangilinan J."/>
            <person name="Johnson J."/>
            <person name="Barry K."/>
            <person name="LaButti K."/>
            <person name="Ng V."/>
            <person name="Ahrendt S."/>
            <person name="Min B."/>
            <person name="Choi I.G."/>
            <person name="Park H."/>
            <person name="Plett J.M."/>
            <person name="Magnuson J."/>
            <person name="Spatafora J.W."/>
            <person name="Nagy L.G."/>
            <person name="Henrissat B."/>
            <person name="Grigoriev I.V."/>
            <person name="Yang Z.L."/>
            <person name="Xu J."/>
            <person name="Martin F.M."/>
        </authorList>
    </citation>
    <scope>NUCLEOTIDE SEQUENCE</scope>
    <source>
        <strain evidence="1">ATCC 28755</strain>
    </source>
</reference>
<protein>
    <submittedName>
        <fullName evidence="1">Uncharacterized protein</fullName>
    </submittedName>
</protein>
<proteinExistence type="predicted"/>